<feature type="region of interest" description="Disordered" evidence="2">
    <location>
        <begin position="976"/>
        <end position="1004"/>
    </location>
</feature>
<keyword evidence="4" id="KW-1185">Reference proteome</keyword>
<feature type="compositionally biased region" description="Basic and acidic residues" evidence="2">
    <location>
        <begin position="1156"/>
        <end position="1170"/>
    </location>
</feature>
<dbReference type="OrthoDB" id="6099285at2759"/>
<dbReference type="EMBL" id="RQTK01000097">
    <property type="protein sequence ID" value="RUS87924.1"/>
    <property type="molecule type" value="Genomic_DNA"/>
</dbReference>
<feature type="compositionally biased region" description="Basic and acidic residues" evidence="2">
    <location>
        <begin position="639"/>
        <end position="654"/>
    </location>
</feature>
<sequence>MENKRMSRVISSEEKTWRTYSKSLIVELKEKLAARRARTLGLLSEGGDSSAFCELDTESDGLDDTSSHSHEVKDHFARQALDENGPEVTSLSETSSMSDNMEFCNLLEEDAPRNEDYDMQPKKISYVTIATECESFSPPRVDNTTMTSAKFRFEGDRELVSVGTECDGFHEFLENSKKLITKKHVSTLDFVDTSFEFPGLLQVENEVKHDEESCNNAVAEIDSIEATYSSAVQYFRASSQDNNCDFANIPSAKRPDKSPRMHETDLFQISNNTLDIENVSPNGALDCYPPNTFGLPKEGMDKYVIGEARITPEDLITEAKELNSICYPNEITLKNSTVFQEQEFTKVDLGAGDFELYESPPKRDTSFCSSLIDQAEELLRNELSVTTYRCALEETLRVIKSDTAFNTEVDKNVVLLLEDHLDKNQSFQYGDQNVSSNSGNDRTGHRPKNESTSKEANIVAFQKNQRLQSCLKKAKLVSTLQLNHDTAATKKGKVVTKQAYDKAVREFEALVTRFVSFDMNEEHSPEPSQVKNLDKHPHVTSLPPFGASRGSISSKTFICNNNDKVESNAQNTDSKQLFELEDTFAIEDNVGSNEKITSSDTNKSVYGCLIGGPSSAPSHSQQKKDANLGLAHVEIKSHTKEGMLISKERKHEAGVDESDSDSAESHESGFCSNQVYTSSLLTQLLDYSSQEEDIVDMEEVSKEQNLEANEPKGNIKDTGEPEISIIMDLNYQSDSDQIPRERKDREEEQNSCLENIIECVKNDRVDKDANLDGIVVYESDFETGSDSDTTLQTSYIGKTKKFGSGKNKKPLEYGLSTEKLSNKSGKFKTVPSTNRQEEADTYGQGIQDNECANIDQNIPEVSKQASDIGHFGNNFDTNFDTGESSLHQVCSQIKDSQQCCSTNSADKDVSSTSCGKYKPYTLQNSSKKKLRSLLPKVDLSSSDEDSADDIISDLSPAEILRQRQIEQVDGRLEQLKEISKRKRKSRSPFKHSSQKKETSETVSDFCNPSEINQCENRCTVTSKISEDAPDYKDPKLLSSCLDLLTKRRKLKEIGESLYDSALNSDLDKENHNYTKECYSNQLSQGFSKETIAVELSMLNYDVEPTNPVTVEKDISPPEVPLHQDNNVDAASEIKVAIDNSASRLSHQGWSSESEEEEKKTAAEVCSRETRNTVIKAPGSNDNGACDDENSGETSNGDASNQTVASVPNSANPIEDPARNDDTETPYMNSQVSAAELTPTEWIEGKHVTESSPDLDGSNGKGVHTVLDNESAVLSYGIHDNYSTSGEAGLLNKYPSGETGSIPLTNTLEDEESGNIKGESGIISNNSIDMTEMSENGDIINTEESETSNDEITSNYASTNNQIALDTFPRRDDKENKLDYSEFDTLDSEYCHVRQEGTNTAQPQNELELKNQTVNRVNDEPLTDPSYSCYETNETRHTDDSGSKEIWQMIGTVNDFYSFLLKTKARKPDDKENNIYCVCNPDSLHHSSFIQNSITVLSKSLSPCMFKENTTFTEADEVSEKANQQDFQSSSHEAGFVPFTEGKVAANTLLHDYETGANMLVVKKLKVLEDLLYDNTHCQEQIKTLVNEIRERSDYLQPREGVAKPNEENSDDIRESWKNPDGSDRYKAHQHTPVDLVHASTQTTDLATQACQTEDTSFQDQATDLKNSLQSCIQENVKFLQDKIENIESEMRARGKEYDLSTSKLADIDQRMTDRNDQMDKRAQESQNHLEGKIECLKNTISAGVESSIGAWRENLSENYRGQIRDMLQEMKTELVASTRQACNEVSVGITALKESLEMQNKIKELYEAANEKKCAGDEWKSPHINKGMDVDTMKMRIVELTSQRDAEKVFHKITRQSLRALERDHERLREEYLGSRLRRERKTADSDPRRNFKHFMSQQCSYCFNNNRAQVERPKDDKKKSDQRDSDTVLRNPPQTCDIRKNESVSTGELLETKEWSDCQQSKCNDAKGFDERNGHL</sequence>
<feature type="compositionally biased region" description="Basic and acidic residues" evidence="2">
    <location>
        <begin position="1910"/>
        <end position="1928"/>
    </location>
</feature>
<comment type="caution">
    <text evidence="3">The sequence shown here is derived from an EMBL/GenBank/DDBJ whole genome shotgun (WGS) entry which is preliminary data.</text>
</comment>
<feature type="compositionally biased region" description="Basic and acidic residues" evidence="2">
    <location>
        <begin position="442"/>
        <end position="453"/>
    </location>
</feature>
<feature type="coiled-coil region" evidence="1">
    <location>
        <begin position="1851"/>
        <end position="1878"/>
    </location>
</feature>
<dbReference type="Proteomes" id="UP000271974">
    <property type="component" value="Unassembled WGS sequence"/>
</dbReference>
<reference evidence="3 4" key="1">
    <citation type="submission" date="2019-01" db="EMBL/GenBank/DDBJ databases">
        <title>A draft genome assembly of the solar-powered sea slug Elysia chlorotica.</title>
        <authorList>
            <person name="Cai H."/>
            <person name="Li Q."/>
            <person name="Fang X."/>
            <person name="Li J."/>
            <person name="Curtis N.E."/>
            <person name="Altenburger A."/>
            <person name="Shibata T."/>
            <person name="Feng M."/>
            <person name="Maeda T."/>
            <person name="Schwartz J.A."/>
            <person name="Shigenobu S."/>
            <person name="Lundholm N."/>
            <person name="Nishiyama T."/>
            <person name="Yang H."/>
            <person name="Hasebe M."/>
            <person name="Li S."/>
            <person name="Pierce S.K."/>
            <person name="Wang J."/>
        </authorList>
    </citation>
    <scope>NUCLEOTIDE SEQUENCE [LARGE SCALE GENOMIC DNA]</scope>
    <source>
        <strain evidence="3">EC2010</strain>
        <tissue evidence="3">Whole organism of an adult</tissue>
    </source>
</reference>
<dbReference type="SUPFAM" id="SSF58113">
    <property type="entry name" value="Apolipoprotein A-I"/>
    <property type="match status" value="1"/>
</dbReference>
<accession>A0A3S1BSS4</accession>
<feature type="compositionally biased region" description="Polar residues" evidence="2">
    <location>
        <begin position="427"/>
        <end position="441"/>
    </location>
</feature>
<feature type="compositionally biased region" description="Polar residues" evidence="2">
    <location>
        <begin position="1191"/>
        <end position="1211"/>
    </location>
</feature>
<evidence type="ECO:0000313" key="3">
    <source>
        <dbReference type="EMBL" id="RUS87924.1"/>
    </source>
</evidence>
<gene>
    <name evidence="3" type="ORF">EGW08_004340</name>
</gene>
<organism evidence="3 4">
    <name type="scientific">Elysia chlorotica</name>
    <name type="common">Eastern emerald elysia</name>
    <name type="synonym">Sea slug</name>
    <dbReference type="NCBI Taxonomy" id="188477"/>
    <lineage>
        <taxon>Eukaryota</taxon>
        <taxon>Metazoa</taxon>
        <taxon>Spiralia</taxon>
        <taxon>Lophotrochozoa</taxon>
        <taxon>Mollusca</taxon>
        <taxon>Gastropoda</taxon>
        <taxon>Heterobranchia</taxon>
        <taxon>Euthyneura</taxon>
        <taxon>Panpulmonata</taxon>
        <taxon>Sacoglossa</taxon>
        <taxon>Placobranchoidea</taxon>
        <taxon>Plakobranchidae</taxon>
        <taxon>Elysia</taxon>
    </lineage>
</organism>
<feature type="region of interest" description="Disordered" evidence="2">
    <location>
        <begin position="639"/>
        <end position="669"/>
    </location>
</feature>
<feature type="region of interest" description="Disordered" evidence="2">
    <location>
        <begin position="427"/>
        <end position="454"/>
    </location>
</feature>
<proteinExistence type="predicted"/>
<feature type="region of interest" description="Disordered" evidence="2">
    <location>
        <begin position="1595"/>
        <end position="1627"/>
    </location>
</feature>
<name>A0A3S1BSS4_ELYCH</name>
<feature type="region of interest" description="Disordered" evidence="2">
    <location>
        <begin position="1907"/>
        <end position="1944"/>
    </location>
</feature>
<feature type="coiled-coil region" evidence="1">
    <location>
        <begin position="1669"/>
        <end position="1696"/>
    </location>
</feature>
<evidence type="ECO:0000256" key="1">
    <source>
        <dbReference type="SAM" id="Coils"/>
    </source>
</evidence>
<protein>
    <submittedName>
        <fullName evidence="3">Uncharacterized protein</fullName>
    </submittedName>
</protein>
<feature type="compositionally biased region" description="Basic and acidic residues" evidence="2">
    <location>
        <begin position="1600"/>
        <end position="1626"/>
    </location>
</feature>
<feature type="compositionally biased region" description="Basic residues" evidence="2">
    <location>
        <begin position="979"/>
        <end position="993"/>
    </location>
</feature>
<evidence type="ECO:0000256" key="2">
    <source>
        <dbReference type="SAM" id="MobiDB-lite"/>
    </source>
</evidence>
<feature type="region of interest" description="Disordered" evidence="2">
    <location>
        <begin position="1144"/>
        <end position="1225"/>
    </location>
</feature>
<keyword evidence="1" id="KW-0175">Coiled coil</keyword>
<evidence type="ECO:0000313" key="4">
    <source>
        <dbReference type="Proteomes" id="UP000271974"/>
    </source>
</evidence>